<dbReference type="EMBL" id="MU393474">
    <property type="protein sequence ID" value="KAI4865253.1"/>
    <property type="molecule type" value="Genomic_DNA"/>
</dbReference>
<name>A0ACB9Z0U0_9PEZI</name>
<organism evidence="1 2">
    <name type="scientific">Hypoxylon rubiginosum</name>
    <dbReference type="NCBI Taxonomy" id="110542"/>
    <lineage>
        <taxon>Eukaryota</taxon>
        <taxon>Fungi</taxon>
        <taxon>Dikarya</taxon>
        <taxon>Ascomycota</taxon>
        <taxon>Pezizomycotina</taxon>
        <taxon>Sordariomycetes</taxon>
        <taxon>Xylariomycetidae</taxon>
        <taxon>Xylariales</taxon>
        <taxon>Hypoxylaceae</taxon>
        <taxon>Hypoxylon</taxon>
    </lineage>
</organism>
<dbReference type="Proteomes" id="UP001497700">
    <property type="component" value="Unassembled WGS sequence"/>
</dbReference>
<gene>
    <name evidence="1" type="ORF">F4820DRAFT_302389</name>
</gene>
<reference evidence="1 2" key="1">
    <citation type="journal article" date="2022" name="New Phytol.">
        <title>Ecological generalism drives hyperdiversity of secondary metabolite gene clusters in xylarialean endophytes.</title>
        <authorList>
            <person name="Franco M.E.E."/>
            <person name="Wisecaver J.H."/>
            <person name="Arnold A.E."/>
            <person name="Ju Y.M."/>
            <person name="Slot J.C."/>
            <person name="Ahrendt S."/>
            <person name="Moore L.P."/>
            <person name="Eastman K.E."/>
            <person name="Scott K."/>
            <person name="Konkel Z."/>
            <person name="Mondo S.J."/>
            <person name="Kuo A."/>
            <person name="Hayes R.D."/>
            <person name="Haridas S."/>
            <person name="Andreopoulos B."/>
            <person name="Riley R."/>
            <person name="LaButti K."/>
            <person name="Pangilinan J."/>
            <person name="Lipzen A."/>
            <person name="Amirebrahimi M."/>
            <person name="Yan J."/>
            <person name="Adam C."/>
            <person name="Keymanesh K."/>
            <person name="Ng V."/>
            <person name="Louie K."/>
            <person name="Northen T."/>
            <person name="Drula E."/>
            <person name="Henrissat B."/>
            <person name="Hsieh H.M."/>
            <person name="Youens-Clark K."/>
            <person name="Lutzoni F."/>
            <person name="Miadlikowska J."/>
            <person name="Eastwood D.C."/>
            <person name="Hamelin R.C."/>
            <person name="Grigoriev I.V."/>
            <person name="U'Ren J.M."/>
        </authorList>
    </citation>
    <scope>NUCLEOTIDE SEQUENCE [LARGE SCALE GENOMIC DNA]</scope>
    <source>
        <strain evidence="1 2">CBS 119005</strain>
    </source>
</reference>
<evidence type="ECO:0000313" key="2">
    <source>
        <dbReference type="Proteomes" id="UP001497700"/>
    </source>
</evidence>
<comment type="caution">
    <text evidence="1">The sequence shown here is derived from an EMBL/GenBank/DDBJ whole genome shotgun (WGS) entry which is preliminary data.</text>
</comment>
<proteinExistence type="predicted"/>
<accession>A0ACB9Z0U0</accession>
<evidence type="ECO:0000313" key="1">
    <source>
        <dbReference type="EMBL" id="KAI4865253.1"/>
    </source>
</evidence>
<sequence length="499" mass="53440">MALFIYPWAVLSLFCILPQLSTADSSVATCQELNTILGSVVIEQDEPGYAALSTEHWSQTACESPTCIFHPQVVGDLQKVVSLLVTTNTSFAIRSGGHDPNPGDASINDGVLIDLSNLTRLDYDQDKGVAVLGTGLRWGQVYSYLEDHNVTVGGGRAVDVGVGGLTLGCGLTWLADLYGLACDNVVDFEIVLADGTLAHANNSTNTDLFWALKGGGNNFGVVTAFTYPTYPIKDCWGGFKRYSVDQLPDLLDAYYQYQTVPNKDPYANLIILASPTNATDVGAFVGMLYLKPEANPAAFAPFYDIPTTSDDTTFQTLLEFIAAYPFPEIQRFHWATSSFTPEQSLYGEVADIILNSPDVAAIGSVEAGFMASTIQPLSASAIEAGNARGGNALGLSASAQTLLAINSGWWSPADDGTVHDAARNIVDSIDSASKAKDSYVAYTFMNDASWDQQVIASYGTDNVSKLKQVQSKYDPNLVFQKLVPGGFKLATPIRTRGAC</sequence>
<protein>
    <submittedName>
        <fullName evidence="1">FAD-binding oxidoreductase</fullName>
    </submittedName>
</protein>
<keyword evidence="2" id="KW-1185">Reference proteome</keyword>